<comment type="caution">
    <text evidence="3">The sequence shown here is derived from an EMBL/GenBank/DDBJ whole genome shotgun (WGS) entry which is preliminary data.</text>
</comment>
<dbReference type="AlphaFoldDB" id="A0A117LZT9"/>
<dbReference type="CDD" id="cd06433">
    <property type="entry name" value="GT_2_WfgS_like"/>
    <property type="match status" value="1"/>
</dbReference>
<dbReference type="PANTHER" id="PTHR22916:SF3">
    <property type="entry name" value="UDP-GLCNAC:BETAGAL BETA-1,3-N-ACETYLGLUCOSAMINYLTRANSFERASE-LIKE PROTEIN 1"/>
    <property type="match status" value="1"/>
</dbReference>
<gene>
    <name evidence="3" type="ORF">XD93_0828</name>
</gene>
<dbReference type="InterPro" id="IPR029044">
    <property type="entry name" value="Nucleotide-diphossugar_trans"/>
</dbReference>
<proteinExistence type="predicted"/>
<reference evidence="4" key="1">
    <citation type="journal article" date="2015" name="MBio">
        <title>Genome-Resolved Metagenomic Analysis Reveals Roles for Candidate Phyla and Other Microbial Community Members in Biogeochemical Transformations in Oil Reservoirs.</title>
        <authorList>
            <person name="Hu P."/>
            <person name="Tom L."/>
            <person name="Singh A."/>
            <person name="Thomas B.C."/>
            <person name="Baker B.J."/>
            <person name="Piceno Y.M."/>
            <person name="Andersen G.L."/>
            <person name="Banfield J.F."/>
        </authorList>
    </citation>
    <scope>NUCLEOTIDE SEQUENCE [LARGE SCALE GENOMIC DNA]</scope>
</reference>
<evidence type="ECO:0000259" key="2">
    <source>
        <dbReference type="Pfam" id="PF00535"/>
    </source>
</evidence>
<keyword evidence="3" id="KW-0808">Transferase</keyword>
<keyword evidence="1" id="KW-1133">Transmembrane helix</keyword>
<dbReference type="SUPFAM" id="SSF53448">
    <property type="entry name" value="Nucleotide-diphospho-sugar transferases"/>
    <property type="match status" value="1"/>
</dbReference>
<organism evidence="3 4">
    <name type="scientific">candidate division WS6 bacterium 34_10</name>
    <dbReference type="NCBI Taxonomy" id="1641389"/>
    <lineage>
        <taxon>Bacteria</taxon>
        <taxon>Candidatus Dojkabacteria</taxon>
    </lineage>
</organism>
<dbReference type="PANTHER" id="PTHR22916">
    <property type="entry name" value="GLYCOSYLTRANSFERASE"/>
    <property type="match status" value="1"/>
</dbReference>
<sequence>MYKISIITVVLNNKDTLQETIDSVSSQDYEEIEYIVVDGKSVDGSLELIKDYHPKFIDKFISERDRGIYDAMNKGVEMSTGDFIYFLNSDDTLYNSRVIGSVVEGIKKNPQYDYYYGGVISQNIFGSQSYNILLKEIPDCSIKLGQNIRHQSIFVRRKLFSQLGGFSLDYKVNADYEWECRLVKNQKKGYFLNILIANYNQTGFSSKGTWSQYKEKRSIIRKHFGFLAGLIFSIKGFFKFTSVYFLRKTGLAKYVSRFLNKIRGTNVN</sequence>
<protein>
    <submittedName>
        <fullName evidence="3">Glycosyl transferase</fullName>
    </submittedName>
</protein>
<keyword evidence="1" id="KW-0472">Membrane</keyword>
<dbReference type="EMBL" id="LGGO01000129">
    <property type="protein sequence ID" value="KUK76586.1"/>
    <property type="molecule type" value="Genomic_DNA"/>
</dbReference>
<evidence type="ECO:0000313" key="3">
    <source>
        <dbReference type="EMBL" id="KUK76586.1"/>
    </source>
</evidence>
<dbReference type="GO" id="GO:0016758">
    <property type="term" value="F:hexosyltransferase activity"/>
    <property type="evidence" value="ECO:0007669"/>
    <property type="project" value="UniProtKB-ARBA"/>
</dbReference>
<evidence type="ECO:0000256" key="1">
    <source>
        <dbReference type="SAM" id="Phobius"/>
    </source>
</evidence>
<name>A0A117LZT9_9BACT</name>
<accession>A0A117LZT9</accession>
<feature type="domain" description="Glycosyltransferase 2-like" evidence="2">
    <location>
        <begin position="5"/>
        <end position="121"/>
    </location>
</feature>
<dbReference type="Gene3D" id="3.90.550.10">
    <property type="entry name" value="Spore Coat Polysaccharide Biosynthesis Protein SpsA, Chain A"/>
    <property type="match status" value="1"/>
</dbReference>
<evidence type="ECO:0000313" key="4">
    <source>
        <dbReference type="Proteomes" id="UP000053904"/>
    </source>
</evidence>
<feature type="transmembrane region" description="Helical" evidence="1">
    <location>
        <begin position="224"/>
        <end position="246"/>
    </location>
</feature>
<dbReference type="InterPro" id="IPR001173">
    <property type="entry name" value="Glyco_trans_2-like"/>
</dbReference>
<dbReference type="Proteomes" id="UP000053904">
    <property type="component" value="Unassembled WGS sequence"/>
</dbReference>
<keyword evidence="1" id="KW-0812">Transmembrane</keyword>
<dbReference type="Pfam" id="PF00535">
    <property type="entry name" value="Glycos_transf_2"/>
    <property type="match status" value="1"/>
</dbReference>